<dbReference type="GO" id="GO:0070475">
    <property type="term" value="P:rRNA base methylation"/>
    <property type="evidence" value="ECO:0007669"/>
    <property type="project" value="TreeGrafter"/>
</dbReference>
<reference evidence="12" key="1">
    <citation type="submission" date="2021-02" db="EMBL/GenBank/DDBJ databases">
        <authorList>
            <person name="Dougan E. K."/>
            <person name="Rhodes N."/>
            <person name="Thang M."/>
            <person name="Chan C."/>
        </authorList>
    </citation>
    <scope>NUCLEOTIDE SEQUENCE</scope>
</reference>
<dbReference type="Proteomes" id="UP000601435">
    <property type="component" value="Unassembled WGS sequence"/>
</dbReference>
<evidence type="ECO:0000256" key="7">
    <source>
        <dbReference type="ARBA" id="ARBA00022691"/>
    </source>
</evidence>
<dbReference type="GO" id="GO:0030488">
    <property type="term" value="P:tRNA methylation"/>
    <property type="evidence" value="ECO:0007669"/>
    <property type="project" value="TreeGrafter"/>
</dbReference>
<dbReference type="SUPFAM" id="SSF102114">
    <property type="entry name" value="Radical SAM enzymes"/>
    <property type="match status" value="1"/>
</dbReference>
<comment type="subcellular location">
    <subcellularLocation>
        <location evidence="2">Cytoplasm</location>
    </subcellularLocation>
</comment>
<dbReference type="InterPro" id="IPR007197">
    <property type="entry name" value="rSAM"/>
</dbReference>
<dbReference type="EMBL" id="CAJNJA010100252">
    <property type="protein sequence ID" value="CAE7943672.1"/>
    <property type="molecule type" value="Genomic_DNA"/>
</dbReference>
<keyword evidence="6" id="KW-0808">Transferase</keyword>
<dbReference type="OrthoDB" id="538249at2759"/>
<proteinExistence type="predicted"/>
<dbReference type="SFLD" id="SFLDS00029">
    <property type="entry name" value="Radical_SAM"/>
    <property type="match status" value="1"/>
</dbReference>
<evidence type="ECO:0000259" key="11">
    <source>
        <dbReference type="PROSITE" id="PS51918"/>
    </source>
</evidence>
<dbReference type="InterPro" id="IPR013785">
    <property type="entry name" value="Aldolase_TIM"/>
</dbReference>
<dbReference type="GO" id="GO:0046872">
    <property type="term" value="F:metal ion binding"/>
    <property type="evidence" value="ECO:0007669"/>
    <property type="project" value="UniProtKB-KW"/>
</dbReference>
<dbReference type="GO" id="GO:0008173">
    <property type="term" value="F:RNA methyltransferase activity"/>
    <property type="evidence" value="ECO:0007669"/>
    <property type="project" value="InterPro"/>
</dbReference>
<keyword evidence="5" id="KW-0489">Methyltransferase</keyword>
<dbReference type="InterPro" id="IPR004383">
    <property type="entry name" value="rRNA_lsu_MTrfase_RlmN/Cfr"/>
</dbReference>
<organism evidence="12 13">
    <name type="scientific">Symbiodinium necroappetens</name>
    <dbReference type="NCBI Taxonomy" id="1628268"/>
    <lineage>
        <taxon>Eukaryota</taxon>
        <taxon>Sar</taxon>
        <taxon>Alveolata</taxon>
        <taxon>Dinophyceae</taxon>
        <taxon>Suessiales</taxon>
        <taxon>Symbiodiniaceae</taxon>
        <taxon>Symbiodinium</taxon>
    </lineage>
</organism>
<keyword evidence="4" id="KW-0963">Cytoplasm</keyword>
<keyword evidence="8" id="KW-0479">Metal-binding</keyword>
<keyword evidence="7" id="KW-0949">S-adenosyl-L-methionine</keyword>
<dbReference type="Pfam" id="PF04055">
    <property type="entry name" value="Radical_SAM"/>
    <property type="match status" value="1"/>
</dbReference>
<keyword evidence="3" id="KW-0004">4Fe-4S</keyword>
<evidence type="ECO:0000256" key="9">
    <source>
        <dbReference type="ARBA" id="ARBA00023004"/>
    </source>
</evidence>
<dbReference type="GO" id="GO:0051539">
    <property type="term" value="F:4 iron, 4 sulfur cluster binding"/>
    <property type="evidence" value="ECO:0007669"/>
    <property type="project" value="UniProtKB-KW"/>
</dbReference>
<gene>
    <name evidence="12" type="primary">rlmN1</name>
    <name evidence="12" type="ORF">SNEC2469_LOCUS35149</name>
</gene>
<evidence type="ECO:0000256" key="3">
    <source>
        <dbReference type="ARBA" id="ARBA00022485"/>
    </source>
</evidence>
<feature type="domain" description="Radical SAM core" evidence="11">
    <location>
        <begin position="106"/>
        <end position="341"/>
    </location>
</feature>
<dbReference type="PANTHER" id="PTHR30544">
    <property type="entry name" value="23S RRNA METHYLTRANSFERASE"/>
    <property type="match status" value="1"/>
</dbReference>
<comment type="caution">
    <text evidence="12">The sequence shown here is derived from an EMBL/GenBank/DDBJ whole genome shotgun (WGS) entry which is preliminary data.</text>
</comment>
<name>A0A813CKP6_9DINO</name>
<dbReference type="GO" id="GO:0005737">
    <property type="term" value="C:cytoplasm"/>
    <property type="evidence" value="ECO:0007669"/>
    <property type="project" value="UniProtKB-SubCell"/>
</dbReference>
<dbReference type="InterPro" id="IPR058240">
    <property type="entry name" value="rSAM_sf"/>
</dbReference>
<dbReference type="AlphaFoldDB" id="A0A813CKP6"/>
<evidence type="ECO:0000256" key="6">
    <source>
        <dbReference type="ARBA" id="ARBA00022679"/>
    </source>
</evidence>
<protein>
    <submittedName>
        <fullName evidence="12">RlmN1 protein</fullName>
    </submittedName>
</protein>
<evidence type="ECO:0000256" key="2">
    <source>
        <dbReference type="ARBA" id="ARBA00004496"/>
    </source>
</evidence>
<evidence type="ECO:0000256" key="1">
    <source>
        <dbReference type="ARBA" id="ARBA00001966"/>
    </source>
</evidence>
<evidence type="ECO:0000256" key="4">
    <source>
        <dbReference type="ARBA" id="ARBA00022490"/>
    </source>
</evidence>
<evidence type="ECO:0000313" key="13">
    <source>
        <dbReference type="Proteomes" id="UP000601435"/>
    </source>
</evidence>
<dbReference type="InterPro" id="IPR040072">
    <property type="entry name" value="Methyltransferase_A"/>
</dbReference>
<sequence length="362" mass="39634">MQPTTLPSPLGRTLARFTADSNLSAPAARERYTRALRTGDLAPFPNAFAPAPHRIEESEADGLTTRKFLLKLRGTPNDPAGRSLPQVTNSTDLETESVIIPMRKRHGISHTLCVSSQVGCAMGCEFCETAQMGLLRSLTSEEILAQWFAAKHHLGVDITNIVFMGMGEPLDNIDAVIAAIEALTDHAGAAVAMRRITVSTVGRLDGIAKLREFASREGNKQLGLAVSINAPNDEIRNTIMPINKAMPLADLIPALERWPVKANSKICAEYVLIPGVNDAAEHADEIADRLRNVPCCLNVIPYNPRRNSPWPAPTEESVQAFLRRLESRGQFCKQRKTKGRDTMAACGQLGNENIRKRKLVTQ</sequence>
<keyword evidence="13" id="KW-1185">Reference proteome</keyword>
<dbReference type="SFLD" id="SFLDF00275">
    <property type="entry name" value="adenosine_C2_methyltransferase"/>
    <property type="match status" value="1"/>
</dbReference>
<evidence type="ECO:0000256" key="5">
    <source>
        <dbReference type="ARBA" id="ARBA00022603"/>
    </source>
</evidence>
<dbReference type="PROSITE" id="PS51918">
    <property type="entry name" value="RADICAL_SAM"/>
    <property type="match status" value="1"/>
</dbReference>
<dbReference type="CDD" id="cd01335">
    <property type="entry name" value="Radical_SAM"/>
    <property type="match status" value="1"/>
</dbReference>
<evidence type="ECO:0000313" key="12">
    <source>
        <dbReference type="EMBL" id="CAE7943672.1"/>
    </source>
</evidence>
<keyword evidence="9" id="KW-0408">Iron</keyword>
<evidence type="ECO:0000256" key="10">
    <source>
        <dbReference type="ARBA" id="ARBA00023014"/>
    </source>
</evidence>
<keyword evidence="10" id="KW-0411">Iron-sulfur</keyword>
<accession>A0A813CKP6</accession>
<dbReference type="PANTHER" id="PTHR30544:SF5">
    <property type="entry name" value="RADICAL SAM CORE DOMAIN-CONTAINING PROTEIN"/>
    <property type="match status" value="1"/>
</dbReference>
<dbReference type="Gene3D" id="3.20.20.70">
    <property type="entry name" value="Aldolase class I"/>
    <property type="match status" value="1"/>
</dbReference>
<comment type="cofactor">
    <cofactor evidence="1">
        <name>[4Fe-4S] cluster</name>
        <dbReference type="ChEBI" id="CHEBI:49883"/>
    </cofactor>
</comment>
<evidence type="ECO:0000256" key="8">
    <source>
        <dbReference type="ARBA" id="ARBA00022723"/>
    </source>
</evidence>
<dbReference type="SFLD" id="SFLDG01062">
    <property type="entry name" value="methyltransferase_(Class_A)"/>
    <property type="match status" value="1"/>
</dbReference>